<gene>
    <name evidence="8" type="ORF">LOTGIDRAFT_234300</name>
</gene>
<dbReference type="PANTHER" id="PTHR14948">
    <property type="entry name" value="NG5"/>
    <property type="match status" value="1"/>
</dbReference>
<reference evidence="8 9" key="1">
    <citation type="journal article" date="2013" name="Nature">
        <title>Insights into bilaterian evolution from three spiralian genomes.</title>
        <authorList>
            <person name="Simakov O."/>
            <person name="Marletaz F."/>
            <person name="Cho S.J."/>
            <person name="Edsinger-Gonzales E."/>
            <person name="Havlak P."/>
            <person name="Hellsten U."/>
            <person name="Kuo D.H."/>
            <person name="Larsson T."/>
            <person name="Lv J."/>
            <person name="Arendt D."/>
            <person name="Savage R."/>
            <person name="Osoegawa K."/>
            <person name="de Jong P."/>
            <person name="Grimwood J."/>
            <person name="Chapman J.A."/>
            <person name="Shapiro H."/>
            <person name="Aerts A."/>
            <person name="Otillar R.P."/>
            <person name="Terry A.Y."/>
            <person name="Boore J.L."/>
            <person name="Grigoriev I.V."/>
            <person name="Lindberg D.R."/>
            <person name="Seaver E.C."/>
            <person name="Weisblat D.A."/>
            <person name="Putnam N.H."/>
            <person name="Rokhsar D.S."/>
        </authorList>
    </citation>
    <scope>NUCLEOTIDE SEQUENCE [LARGE SCALE GENOMIC DNA]</scope>
</reference>
<dbReference type="CTD" id="20249491"/>
<comment type="similarity">
    <text evidence="2">Belongs to the CD225/Dispanin family.</text>
</comment>
<dbReference type="PANTHER" id="PTHR14948:SF25">
    <property type="entry name" value="DUF4190 DOMAIN-CONTAINING PROTEIN"/>
    <property type="match status" value="1"/>
</dbReference>
<evidence type="ECO:0000313" key="8">
    <source>
        <dbReference type="EMBL" id="ESO89457.1"/>
    </source>
</evidence>
<dbReference type="KEGG" id="lgi:LOTGIDRAFT_234300"/>
<evidence type="ECO:0000256" key="5">
    <source>
        <dbReference type="ARBA" id="ARBA00023136"/>
    </source>
</evidence>
<evidence type="ECO:0000256" key="1">
    <source>
        <dbReference type="ARBA" id="ARBA00004370"/>
    </source>
</evidence>
<dbReference type="InterPro" id="IPR007593">
    <property type="entry name" value="CD225/Dispanin_fam"/>
</dbReference>
<evidence type="ECO:0000256" key="6">
    <source>
        <dbReference type="SAM" id="MobiDB-lite"/>
    </source>
</evidence>
<dbReference type="HOGENOM" id="CLU_140587_1_1_1"/>
<proteinExistence type="inferred from homology"/>
<accession>V3ZYJ7</accession>
<keyword evidence="3 7" id="KW-0812">Transmembrane</keyword>
<dbReference type="AlphaFoldDB" id="V3ZYJ7"/>
<organism evidence="8 9">
    <name type="scientific">Lottia gigantea</name>
    <name type="common">Giant owl limpet</name>
    <dbReference type="NCBI Taxonomy" id="225164"/>
    <lineage>
        <taxon>Eukaryota</taxon>
        <taxon>Metazoa</taxon>
        <taxon>Spiralia</taxon>
        <taxon>Lophotrochozoa</taxon>
        <taxon>Mollusca</taxon>
        <taxon>Gastropoda</taxon>
        <taxon>Patellogastropoda</taxon>
        <taxon>Lottioidea</taxon>
        <taxon>Lottiidae</taxon>
        <taxon>Lottia</taxon>
    </lineage>
</organism>
<dbReference type="EMBL" id="KB202591">
    <property type="protein sequence ID" value="ESO89457.1"/>
    <property type="molecule type" value="Genomic_DNA"/>
</dbReference>
<dbReference type="Pfam" id="PF04505">
    <property type="entry name" value="CD225"/>
    <property type="match status" value="1"/>
</dbReference>
<name>V3ZYJ7_LOTGI</name>
<protein>
    <submittedName>
        <fullName evidence="8">Uncharacterized protein</fullName>
    </submittedName>
</protein>
<feature type="region of interest" description="Disordered" evidence="6">
    <location>
        <begin position="1"/>
        <end position="20"/>
    </location>
</feature>
<dbReference type="GO" id="GO:0016020">
    <property type="term" value="C:membrane"/>
    <property type="evidence" value="ECO:0007669"/>
    <property type="project" value="UniProtKB-SubCell"/>
</dbReference>
<keyword evidence="5 7" id="KW-0472">Membrane</keyword>
<evidence type="ECO:0000256" key="4">
    <source>
        <dbReference type="ARBA" id="ARBA00022989"/>
    </source>
</evidence>
<evidence type="ECO:0000256" key="7">
    <source>
        <dbReference type="SAM" id="Phobius"/>
    </source>
</evidence>
<dbReference type="RefSeq" id="XP_009059818.1">
    <property type="nucleotide sequence ID" value="XM_009061570.1"/>
</dbReference>
<evidence type="ECO:0000313" key="9">
    <source>
        <dbReference type="Proteomes" id="UP000030746"/>
    </source>
</evidence>
<dbReference type="OrthoDB" id="10038436at2759"/>
<comment type="subcellular location">
    <subcellularLocation>
        <location evidence="1">Membrane</location>
    </subcellularLocation>
</comment>
<keyword evidence="9" id="KW-1185">Reference proteome</keyword>
<dbReference type="OMA" id="VNSIATH"/>
<evidence type="ECO:0000256" key="3">
    <source>
        <dbReference type="ARBA" id="ARBA00022692"/>
    </source>
</evidence>
<dbReference type="STRING" id="225164.V3ZYJ7"/>
<dbReference type="InterPro" id="IPR051423">
    <property type="entry name" value="CD225/Dispanin"/>
</dbReference>
<keyword evidence="4 7" id="KW-1133">Transmembrane helix</keyword>
<dbReference type="GeneID" id="20249491"/>
<dbReference type="Proteomes" id="UP000030746">
    <property type="component" value="Unassembled WGS sequence"/>
</dbReference>
<feature type="transmembrane region" description="Helical" evidence="7">
    <location>
        <begin position="82"/>
        <end position="109"/>
    </location>
</feature>
<evidence type="ECO:0000256" key="2">
    <source>
        <dbReference type="ARBA" id="ARBA00006843"/>
    </source>
</evidence>
<sequence length="123" mass="12990">MSSKGGYPQQGHGGQVNPPQGQQASVVVVNRPNAHLGFAIFTCLCCFFPTGIVAIIFACMSQSSSDRNDFTKAQEEGNLAKILSIISLVIGLIWIIAVIIYVIVFFVVLADAVSTVVTATNSG</sequence>
<feature type="transmembrane region" description="Helical" evidence="7">
    <location>
        <begin position="38"/>
        <end position="61"/>
    </location>
</feature>